<dbReference type="GO" id="GO:0003677">
    <property type="term" value="F:DNA binding"/>
    <property type="evidence" value="ECO:0007669"/>
    <property type="project" value="UniProtKB-KW"/>
</dbReference>
<reference evidence="7" key="1">
    <citation type="submission" date="2020-06" db="EMBL/GenBank/DDBJ databases">
        <authorList>
            <person name="Li T."/>
            <person name="Hu X."/>
            <person name="Zhang T."/>
            <person name="Song X."/>
            <person name="Zhang H."/>
            <person name="Dai N."/>
            <person name="Sheng W."/>
            <person name="Hou X."/>
            <person name="Wei L."/>
        </authorList>
    </citation>
    <scope>NUCLEOTIDE SEQUENCE</scope>
    <source>
        <strain evidence="7">3651</strain>
        <tissue evidence="7">Leaf</tissue>
    </source>
</reference>
<organism evidence="7 8">
    <name type="scientific">Sesamum alatum</name>
    <dbReference type="NCBI Taxonomy" id="300844"/>
    <lineage>
        <taxon>Eukaryota</taxon>
        <taxon>Viridiplantae</taxon>
        <taxon>Streptophyta</taxon>
        <taxon>Embryophyta</taxon>
        <taxon>Tracheophyta</taxon>
        <taxon>Spermatophyta</taxon>
        <taxon>Magnoliopsida</taxon>
        <taxon>eudicotyledons</taxon>
        <taxon>Gunneridae</taxon>
        <taxon>Pentapetalae</taxon>
        <taxon>asterids</taxon>
        <taxon>lamiids</taxon>
        <taxon>Lamiales</taxon>
        <taxon>Pedaliaceae</taxon>
        <taxon>Sesamum</taxon>
    </lineage>
</organism>
<dbReference type="PROSITE" id="PS51005">
    <property type="entry name" value="NAC"/>
    <property type="match status" value="1"/>
</dbReference>
<sequence>MEEQPLVRRPPEYYNLMICDYERILSEPVPPGMRFLPTDVELVGVYLKHKPVIRSLPRGFGKLFIDVELYQPGLEELIGKSRKYLKGQQPERTAGNGYWKAIEKDTQVVEYTDEIGPWLELVLALLGHPCEGCCGTSGLGPPEKSYKNRREKKRKSLDHVDEEEDHAHQQYTDDGIFENNWNQESTNISSLNHNNFDREVEAFLQAHREVENAGQEQMSLIGLSDNGNDHVIATMKSLGFW</sequence>
<evidence type="ECO:0000256" key="3">
    <source>
        <dbReference type="ARBA" id="ARBA00023163"/>
    </source>
</evidence>
<evidence type="ECO:0000256" key="5">
    <source>
        <dbReference type="SAM" id="MobiDB-lite"/>
    </source>
</evidence>
<evidence type="ECO:0000313" key="8">
    <source>
        <dbReference type="Proteomes" id="UP001293254"/>
    </source>
</evidence>
<dbReference type="InterPro" id="IPR003441">
    <property type="entry name" value="NAC-dom"/>
</dbReference>
<dbReference type="InterPro" id="IPR036093">
    <property type="entry name" value="NAC_dom_sf"/>
</dbReference>
<feature type="compositionally biased region" description="Basic residues" evidence="5">
    <location>
        <begin position="147"/>
        <end position="156"/>
    </location>
</feature>
<evidence type="ECO:0000313" key="7">
    <source>
        <dbReference type="EMBL" id="KAK4414262.1"/>
    </source>
</evidence>
<reference evidence="7" key="2">
    <citation type="journal article" date="2024" name="Plant">
        <title>Genomic evolution and insights into agronomic trait innovations of Sesamum species.</title>
        <authorList>
            <person name="Miao H."/>
            <person name="Wang L."/>
            <person name="Qu L."/>
            <person name="Liu H."/>
            <person name="Sun Y."/>
            <person name="Le M."/>
            <person name="Wang Q."/>
            <person name="Wei S."/>
            <person name="Zheng Y."/>
            <person name="Lin W."/>
            <person name="Duan Y."/>
            <person name="Cao H."/>
            <person name="Xiong S."/>
            <person name="Wang X."/>
            <person name="Wei L."/>
            <person name="Li C."/>
            <person name="Ma Q."/>
            <person name="Ju M."/>
            <person name="Zhao R."/>
            <person name="Li G."/>
            <person name="Mu C."/>
            <person name="Tian Q."/>
            <person name="Mei H."/>
            <person name="Zhang T."/>
            <person name="Gao T."/>
            <person name="Zhang H."/>
        </authorList>
    </citation>
    <scope>NUCLEOTIDE SEQUENCE</scope>
    <source>
        <strain evidence="7">3651</strain>
    </source>
</reference>
<gene>
    <name evidence="7" type="ORF">Salat_2839200</name>
</gene>
<keyword evidence="8" id="KW-1185">Reference proteome</keyword>
<protein>
    <recommendedName>
        <fullName evidence="6">NAC domain-containing protein</fullName>
    </recommendedName>
</protein>
<keyword evidence="4" id="KW-0539">Nucleus</keyword>
<evidence type="ECO:0000259" key="6">
    <source>
        <dbReference type="PROSITE" id="PS51005"/>
    </source>
</evidence>
<keyword evidence="2" id="KW-0238">DNA-binding</keyword>
<dbReference type="AlphaFoldDB" id="A0AAE1XLV1"/>
<comment type="caution">
    <text evidence="7">The sequence shown here is derived from an EMBL/GenBank/DDBJ whole genome shotgun (WGS) entry which is preliminary data.</text>
</comment>
<proteinExistence type="predicted"/>
<keyword evidence="3" id="KW-0804">Transcription</keyword>
<feature type="domain" description="NAC" evidence="6">
    <location>
        <begin position="29"/>
        <end position="163"/>
    </location>
</feature>
<dbReference type="Pfam" id="PF02365">
    <property type="entry name" value="NAM"/>
    <property type="match status" value="1"/>
</dbReference>
<dbReference type="PANTHER" id="PTHR31719">
    <property type="entry name" value="NAC TRANSCRIPTION FACTOR 56"/>
    <property type="match status" value="1"/>
</dbReference>
<dbReference type="SUPFAM" id="SSF101941">
    <property type="entry name" value="NAC domain"/>
    <property type="match status" value="1"/>
</dbReference>
<dbReference type="EMBL" id="JACGWO010000012">
    <property type="protein sequence ID" value="KAK4414262.1"/>
    <property type="molecule type" value="Genomic_DNA"/>
</dbReference>
<dbReference type="Proteomes" id="UP001293254">
    <property type="component" value="Unassembled WGS sequence"/>
</dbReference>
<evidence type="ECO:0000256" key="4">
    <source>
        <dbReference type="ARBA" id="ARBA00023242"/>
    </source>
</evidence>
<dbReference type="Gene3D" id="2.170.150.80">
    <property type="entry name" value="NAC domain"/>
    <property type="match status" value="1"/>
</dbReference>
<evidence type="ECO:0000256" key="2">
    <source>
        <dbReference type="ARBA" id="ARBA00023125"/>
    </source>
</evidence>
<dbReference type="PANTHER" id="PTHR31719:SF179">
    <property type="entry name" value="OS08G0148400 PROTEIN"/>
    <property type="match status" value="1"/>
</dbReference>
<evidence type="ECO:0000256" key="1">
    <source>
        <dbReference type="ARBA" id="ARBA00023015"/>
    </source>
</evidence>
<accession>A0AAE1XLV1</accession>
<name>A0AAE1XLV1_9LAMI</name>
<keyword evidence="1" id="KW-0805">Transcription regulation</keyword>
<feature type="region of interest" description="Disordered" evidence="5">
    <location>
        <begin position="137"/>
        <end position="178"/>
    </location>
</feature>
<dbReference type="GO" id="GO:0006355">
    <property type="term" value="P:regulation of DNA-templated transcription"/>
    <property type="evidence" value="ECO:0007669"/>
    <property type="project" value="InterPro"/>
</dbReference>